<dbReference type="EMBL" id="FQUC01000007">
    <property type="protein sequence ID" value="SHF51757.1"/>
    <property type="molecule type" value="Genomic_DNA"/>
</dbReference>
<name>A0A1M5CAY7_9BACT</name>
<feature type="active site" evidence="3">
    <location>
        <position position="47"/>
    </location>
</feature>
<dbReference type="SUPFAM" id="SSF54506">
    <property type="entry name" value="Diaminopimelate epimerase-like"/>
    <property type="match status" value="1"/>
</dbReference>
<evidence type="ECO:0000256" key="3">
    <source>
        <dbReference type="PIRSR" id="PIRSR016184-1"/>
    </source>
</evidence>
<dbReference type="RefSeq" id="WP_062179462.1">
    <property type="nucleotide sequence ID" value="NZ_BBXL01000007.1"/>
</dbReference>
<comment type="similarity">
    <text evidence="1">Belongs to the PhzF family.</text>
</comment>
<evidence type="ECO:0000256" key="2">
    <source>
        <dbReference type="ARBA" id="ARBA00023235"/>
    </source>
</evidence>
<accession>A0A1M5CAY7</accession>
<evidence type="ECO:0000313" key="4">
    <source>
        <dbReference type="EMBL" id="SHF51757.1"/>
    </source>
</evidence>
<dbReference type="PIRSF" id="PIRSF016184">
    <property type="entry name" value="PhzC_PhzF"/>
    <property type="match status" value="1"/>
</dbReference>
<dbReference type="STRING" id="1346286.SAMN05444362_10795"/>
<dbReference type="GO" id="GO:0005737">
    <property type="term" value="C:cytoplasm"/>
    <property type="evidence" value="ECO:0007669"/>
    <property type="project" value="TreeGrafter"/>
</dbReference>
<proteinExistence type="inferred from homology"/>
<organism evidence="4 5">
    <name type="scientific">Dysgonomonas macrotermitis</name>
    <dbReference type="NCBI Taxonomy" id="1346286"/>
    <lineage>
        <taxon>Bacteria</taxon>
        <taxon>Pseudomonadati</taxon>
        <taxon>Bacteroidota</taxon>
        <taxon>Bacteroidia</taxon>
        <taxon>Bacteroidales</taxon>
        <taxon>Dysgonomonadaceae</taxon>
        <taxon>Dysgonomonas</taxon>
    </lineage>
</organism>
<gene>
    <name evidence="4" type="ORF">SAMN05444362_10795</name>
</gene>
<dbReference type="Proteomes" id="UP000184480">
    <property type="component" value="Unassembled WGS sequence"/>
</dbReference>
<dbReference type="InterPro" id="IPR003719">
    <property type="entry name" value="Phenazine_PhzF-like"/>
</dbReference>
<keyword evidence="2" id="KW-0413">Isomerase</keyword>
<dbReference type="PANTHER" id="PTHR13774">
    <property type="entry name" value="PHENAZINE BIOSYNTHESIS PROTEIN"/>
    <property type="match status" value="1"/>
</dbReference>
<dbReference type="OrthoDB" id="9788221at2"/>
<dbReference type="NCBIfam" id="TIGR00654">
    <property type="entry name" value="PhzF_family"/>
    <property type="match status" value="1"/>
</dbReference>
<reference evidence="5" key="1">
    <citation type="submission" date="2016-11" db="EMBL/GenBank/DDBJ databases">
        <authorList>
            <person name="Varghese N."/>
            <person name="Submissions S."/>
        </authorList>
    </citation>
    <scope>NUCLEOTIDE SEQUENCE [LARGE SCALE GENOMIC DNA]</scope>
    <source>
        <strain evidence="5">DSM 27370</strain>
    </source>
</reference>
<dbReference type="AlphaFoldDB" id="A0A1M5CAY7"/>
<evidence type="ECO:0000313" key="5">
    <source>
        <dbReference type="Proteomes" id="UP000184480"/>
    </source>
</evidence>
<keyword evidence="5" id="KW-1185">Reference proteome</keyword>
<evidence type="ECO:0000256" key="1">
    <source>
        <dbReference type="ARBA" id="ARBA00008270"/>
    </source>
</evidence>
<dbReference type="PANTHER" id="PTHR13774:SF17">
    <property type="entry name" value="PHENAZINE BIOSYNTHESIS-LIKE DOMAIN-CONTAINING PROTEIN"/>
    <property type="match status" value="1"/>
</dbReference>
<dbReference type="GO" id="GO:0016853">
    <property type="term" value="F:isomerase activity"/>
    <property type="evidence" value="ECO:0007669"/>
    <property type="project" value="UniProtKB-KW"/>
</dbReference>
<sequence>MKKYKLYQVDAFTEKLFGGNPAAVCPLDEWLDDDLLQKIAMENNLAETAFYVKQSDGYEIRWFTPSVEVDLCGHATLAAAYVIFHYEDYEGDSIRFYSLRSGILAVNRKYDELILDFPVDEFRSTSVTKEIENCFDKKPVEAYKGKSDYMLVYEKESDIIEIRPNFEFIAKLQARGVIITAKGETVDFVSRFFAPQSGVIEDPVTGSAHTTLTPYWAGKLNKTELTAMQLSNRKGHLRCKLSDKRVEIGGRAQLYFKGDIYIQD</sequence>
<dbReference type="Pfam" id="PF02567">
    <property type="entry name" value="PhzC-PhzF"/>
    <property type="match status" value="1"/>
</dbReference>
<dbReference type="Gene3D" id="3.10.310.10">
    <property type="entry name" value="Diaminopimelate Epimerase, Chain A, domain 1"/>
    <property type="match status" value="2"/>
</dbReference>
<protein>
    <submittedName>
        <fullName evidence="4">Phenazine biosynthesis protein PhzF family</fullName>
    </submittedName>
</protein>